<keyword evidence="2" id="KW-1185">Reference proteome</keyword>
<name>A0ABX4BKN2_FLAFR</name>
<organism evidence="1 2">
    <name type="scientific">Flavobacterium frigidimaris</name>
    <dbReference type="NCBI Taxonomy" id="262320"/>
    <lineage>
        <taxon>Bacteria</taxon>
        <taxon>Pseudomonadati</taxon>
        <taxon>Bacteroidota</taxon>
        <taxon>Flavobacteriia</taxon>
        <taxon>Flavobacteriales</taxon>
        <taxon>Flavobacteriaceae</taxon>
        <taxon>Flavobacterium</taxon>
    </lineage>
</organism>
<dbReference type="RefSeq" id="WP_074657033.1">
    <property type="nucleotide sequence ID" value="NZ_MUGV01000039.1"/>
</dbReference>
<sequence>MKNYFLTLLIVLFNYYGFAQKIKIDKGEIKLDEKTVGYVEGKRPVYKIYNLDKSYAVTAELKNVPNAASLTLPWIEVKSEETGKSNELDFKSRKFSAFNYDRSIIYELLDLNYFTADGLNKEEIEKFLSSESTGISAKRLGVQNVIDQANKIADTYQLLIDDAGTIYSIKAQNPDPNDKRIGYIKVTSPATNGELQYEVVDLDNYRIATWFAKAGMTSGYDKFLNQELITFDKKVFKAAFDNHGNPIGYKMSKDNTAMNIVRVLVGNGYTLQHQGKMAVAEIRTEQIKIQNEKVATERSNSANIYEQNGYVINEKGEKKSGPITAEFESIKAESSSGMADMTSYGKTVTLKFTNEKGREKTENFKSKNGVRFCVDKVGKEECYLGLKTIGNTMAAAGSLNSLSFDFSSFYKILYEDNGYLVLVDPLLPSDFILKIPTQEKGLYTNKSSSDKLKKNAIEYLKCDSFVFENYDFKTLEGLIQVLEDYKKNCAR</sequence>
<evidence type="ECO:0000313" key="1">
    <source>
        <dbReference type="EMBL" id="OXA76112.1"/>
    </source>
</evidence>
<proteinExistence type="predicted"/>
<reference evidence="1 2" key="1">
    <citation type="submission" date="2016-11" db="EMBL/GenBank/DDBJ databases">
        <title>Whole genomes of Flavobacteriaceae.</title>
        <authorList>
            <person name="Stine C."/>
            <person name="Li C."/>
            <person name="Tadesse D."/>
        </authorList>
    </citation>
    <scope>NUCLEOTIDE SEQUENCE [LARGE SCALE GENOMIC DNA]</scope>
    <source>
        <strain evidence="1 2">DSM 15937</strain>
    </source>
</reference>
<accession>A0ABX4BKN2</accession>
<dbReference type="Proteomes" id="UP000198382">
    <property type="component" value="Unassembled WGS sequence"/>
</dbReference>
<evidence type="ECO:0000313" key="2">
    <source>
        <dbReference type="Proteomes" id="UP000198382"/>
    </source>
</evidence>
<comment type="caution">
    <text evidence="1">The sequence shown here is derived from an EMBL/GenBank/DDBJ whole genome shotgun (WGS) entry which is preliminary data.</text>
</comment>
<gene>
    <name evidence="1" type="ORF">B0A65_19865</name>
</gene>
<protein>
    <recommendedName>
        <fullName evidence="3">WG containing repeat-containing protein</fullName>
    </recommendedName>
</protein>
<dbReference type="EMBL" id="MUGV01000039">
    <property type="protein sequence ID" value="OXA76112.1"/>
    <property type="molecule type" value="Genomic_DNA"/>
</dbReference>
<evidence type="ECO:0008006" key="3">
    <source>
        <dbReference type="Google" id="ProtNLM"/>
    </source>
</evidence>